<dbReference type="Pfam" id="PF23282">
    <property type="entry name" value="WHD_ROQ1"/>
    <property type="match status" value="1"/>
</dbReference>
<dbReference type="PANTHER" id="PTHR11017:SF431">
    <property type="entry name" value="ADP-RIBOSYL CYCLASE_CYCLIC ADP-RIBOSE HYDROLASE"/>
    <property type="match status" value="1"/>
</dbReference>
<dbReference type="SUPFAM" id="SSF52058">
    <property type="entry name" value="L domain-like"/>
    <property type="match status" value="2"/>
</dbReference>
<evidence type="ECO:0000256" key="1">
    <source>
        <dbReference type="ARBA" id="ARBA00022614"/>
    </source>
</evidence>
<dbReference type="InterPro" id="IPR035897">
    <property type="entry name" value="Toll_tir_struct_dom_sf"/>
</dbReference>
<evidence type="ECO:0000259" key="4">
    <source>
        <dbReference type="PROSITE" id="PS50104"/>
    </source>
</evidence>
<dbReference type="Proteomes" id="UP000265566">
    <property type="component" value="Chromosome 6"/>
</dbReference>
<keyword evidence="3" id="KW-0611">Plant defense</keyword>
<evidence type="ECO:0000256" key="3">
    <source>
        <dbReference type="ARBA" id="ARBA00022821"/>
    </source>
</evidence>
<gene>
    <name evidence="5" type="ORF">MtrunA17_Chr6g0481331</name>
</gene>
<dbReference type="InterPro" id="IPR027417">
    <property type="entry name" value="P-loop_NTPase"/>
</dbReference>
<dbReference type="Gene3D" id="3.40.50.10140">
    <property type="entry name" value="Toll/interleukin-1 receptor homology (TIR) domain"/>
    <property type="match status" value="1"/>
</dbReference>
<dbReference type="InterPro" id="IPR044974">
    <property type="entry name" value="Disease_R_plants"/>
</dbReference>
<comment type="caution">
    <text evidence="5">The sequence shown here is derived from an EMBL/GenBank/DDBJ whole genome shotgun (WGS) entry which is preliminary data.</text>
</comment>
<dbReference type="PROSITE" id="PS50104">
    <property type="entry name" value="TIR"/>
    <property type="match status" value="1"/>
</dbReference>
<dbReference type="Gene3D" id="3.40.50.300">
    <property type="entry name" value="P-loop containing nucleotide triphosphate hydrolases"/>
    <property type="match status" value="1"/>
</dbReference>
<dbReference type="Gene3D" id="3.80.10.10">
    <property type="entry name" value="Ribonuclease Inhibitor"/>
    <property type="match status" value="3"/>
</dbReference>
<reference evidence="5" key="1">
    <citation type="journal article" date="2018" name="Nat. Plants">
        <title>Whole-genome landscape of Medicago truncatula symbiotic genes.</title>
        <authorList>
            <person name="Pecrix Y."/>
            <person name="Gamas P."/>
            <person name="Carrere S."/>
        </authorList>
    </citation>
    <scope>NUCLEOTIDE SEQUENCE</scope>
    <source>
        <tissue evidence="5">Leaves</tissue>
    </source>
</reference>
<dbReference type="Gramene" id="rna37197">
    <property type="protein sequence ID" value="RHN52509.1"/>
    <property type="gene ID" value="gene37197"/>
</dbReference>
<dbReference type="InterPro" id="IPR058192">
    <property type="entry name" value="WHD_ROQ1-like"/>
</dbReference>
<evidence type="ECO:0000256" key="2">
    <source>
        <dbReference type="ARBA" id="ARBA00022737"/>
    </source>
</evidence>
<dbReference type="InterPro" id="IPR036390">
    <property type="entry name" value="WH_DNA-bd_sf"/>
</dbReference>
<sequence>MVFRILHKCTNPTLSSHHPCSIQINLSTIVLFKKTFPLFSFMAGSPSSSSITNDGYEYDVFLSFRGFETRRDFTGNIWNALHNRGIRTFRDDLEIYKGNNIEKSLYEAIEKSKAAIIVLSPSYATSSFCLDELCHILKCIHGRGRFVWPIFYDVDPSIVRWSEEGTYGEAMAEHKASNWYSEDKLQEWKNALNQLANFSGTVYKWKTGYHGSEYMFINKIVRDVSRVIQPFSLSIPDYIVGLEDQIQDVLRLLNVGSVDKVYMVGIHGTGGIGKTTLSLAVYNSIVDQFDGSCYLEDVRGNKEKHGLIHLQNILLSKIFGENKIAVTSVNEGIKELRVRLKQKKVLLLLDNVDKLDQLRAIVGEPEWFGNGSRVIITTRDTQVLKSHGVEKTHEVKLLLRDEAYDFLRWKTFGTNEVSPSFEDVFNRALNYTSRLPLAIEIIGSHLFSKKTTEQWISALDRYEKIPKQEIFEILKVSFDDLVQEEKDVFLDIACFFKGEQLEDVEIILHAHYGDEKKDHINVLIEKSLIKISQPNFLTLHDLIEDMGKEIVRLESPDQPGERSRLWSAKDIAEVLEENTGTSKIGMMMCSDSDEDIVVNWDGEAFKNMTKLRTLFIQSVYFSESPKHLPNSLRVLRLWEYPSEECLPVDFYPRQLTLCKLNFTFNRPQEVFFKKYFKNMRMLQFHFCDSLRSIPDVSGLQNLEDFSCLRCNDLITFDDSIGLLGKLKILSVVSCPKIETIPPLKLVSLEELYLSELHSIMSLSPMLDESLDKLKILKVNCCRSINYIPPLKLPSLEELYLSILWGIKSLSPMLDESLNKLKILKVDNCIHLMYIPPLKLPSLEELNLKALFNIESLSPMLNESLDKLKILKVLGCRHLKYIPPLKLPSLEELNLQGLSRIESLSPMLNETLDKLKILTVLGCRCLKYIPPLKLPSLEELYLIELWSIKSLPPMLDESLDKLKILRFIYCQEIETVPPLKLASLEELYLSGLNSIKSLSPMLDETLNKLKILSVFGCRKIETIPPLKYDSLEELYLSDLDSIKSLSPMLDESLDKLKILRVLDCPKIETIPSLKLASLEELCLSELHSIKSLSPMLDESLDKLKVLNIQGCYELWSFPRVMLPSLEELDLSYCEYLETFPPMVSGSMAKLKILRLKDCKKLRKIPAINVDSLDEFDHSGCESLEFSTSD</sequence>
<dbReference type="GO" id="GO:0007165">
    <property type="term" value="P:signal transduction"/>
    <property type="evidence" value="ECO:0007669"/>
    <property type="project" value="InterPro"/>
</dbReference>
<dbReference type="SMART" id="SM00255">
    <property type="entry name" value="TIR"/>
    <property type="match status" value="1"/>
</dbReference>
<dbReference type="AlphaFoldDB" id="A0A396HGQ3"/>
<dbReference type="InterPro" id="IPR002182">
    <property type="entry name" value="NB-ARC"/>
</dbReference>
<dbReference type="GO" id="GO:0006952">
    <property type="term" value="P:defense response"/>
    <property type="evidence" value="ECO:0007669"/>
    <property type="project" value="UniProtKB-KW"/>
</dbReference>
<dbReference type="InterPro" id="IPR000157">
    <property type="entry name" value="TIR_dom"/>
</dbReference>
<dbReference type="EMBL" id="PSQE01000006">
    <property type="protein sequence ID" value="RHN52509.1"/>
    <property type="molecule type" value="Genomic_DNA"/>
</dbReference>
<proteinExistence type="predicted"/>
<evidence type="ECO:0000313" key="5">
    <source>
        <dbReference type="EMBL" id="RHN52509.1"/>
    </source>
</evidence>
<accession>A0A396HGQ3</accession>
<keyword evidence="2" id="KW-0677">Repeat</keyword>
<keyword evidence="1" id="KW-0433">Leucine-rich repeat</keyword>
<dbReference type="Pfam" id="PF00931">
    <property type="entry name" value="NB-ARC"/>
    <property type="match status" value="1"/>
</dbReference>
<name>A0A396HGQ3_MEDTR</name>
<dbReference type="SUPFAM" id="SSF52200">
    <property type="entry name" value="Toll/Interleukin receptor TIR domain"/>
    <property type="match status" value="1"/>
</dbReference>
<dbReference type="InterPro" id="IPR032675">
    <property type="entry name" value="LRR_dom_sf"/>
</dbReference>
<dbReference type="GO" id="GO:0043531">
    <property type="term" value="F:ADP binding"/>
    <property type="evidence" value="ECO:0007669"/>
    <property type="project" value="InterPro"/>
</dbReference>
<dbReference type="SUPFAM" id="SSF46785">
    <property type="entry name" value="Winged helix' DNA-binding domain"/>
    <property type="match status" value="1"/>
</dbReference>
<keyword evidence="5" id="KW-0238">DNA-binding</keyword>
<dbReference type="PRINTS" id="PR00364">
    <property type="entry name" value="DISEASERSIST"/>
</dbReference>
<dbReference type="GO" id="GO:0003677">
    <property type="term" value="F:DNA binding"/>
    <property type="evidence" value="ECO:0007669"/>
    <property type="project" value="UniProtKB-KW"/>
</dbReference>
<organism evidence="5">
    <name type="scientific">Medicago truncatula</name>
    <name type="common">Barrel medic</name>
    <name type="synonym">Medicago tribuloides</name>
    <dbReference type="NCBI Taxonomy" id="3880"/>
    <lineage>
        <taxon>Eukaryota</taxon>
        <taxon>Viridiplantae</taxon>
        <taxon>Streptophyta</taxon>
        <taxon>Embryophyta</taxon>
        <taxon>Tracheophyta</taxon>
        <taxon>Spermatophyta</taxon>
        <taxon>Magnoliopsida</taxon>
        <taxon>eudicotyledons</taxon>
        <taxon>Gunneridae</taxon>
        <taxon>Pentapetalae</taxon>
        <taxon>rosids</taxon>
        <taxon>fabids</taxon>
        <taxon>Fabales</taxon>
        <taxon>Fabaceae</taxon>
        <taxon>Papilionoideae</taxon>
        <taxon>50 kb inversion clade</taxon>
        <taxon>NPAAA clade</taxon>
        <taxon>Hologalegina</taxon>
        <taxon>IRL clade</taxon>
        <taxon>Trifolieae</taxon>
        <taxon>Medicago</taxon>
    </lineage>
</organism>
<dbReference type="InterPro" id="IPR042197">
    <property type="entry name" value="Apaf_helical"/>
</dbReference>
<protein>
    <submittedName>
        <fullName evidence="5">Putative TIR domain, winged helix-turn-helix DNA-binding domain-containing protein</fullName>
    </submittedName>
</protein>
<dbReference type="PANTHER" id="PTHR11017">
    <property type="entry name" value="LEUCINE-RICH REPEAT-CONTAINING PROTEIN"/>
    <property type="match status" value="1"/>
</dbReference>
<dbReference type="Gene3D" id="1.10.8.430">
    <property type="entry name" value="Helical domain of apoptotic protease-activating factors"/>
    <property type="match status" value="1"/>
</dbReference>
<dbReference type="SUPFAM" id="SSF52540">
    <property type="entry name" value="P-loop containing nucleoside triphosphate hydrolases"/>
    <property type="match status" value="1"/>
</dbReference>
<dbReference type="Pfam" id="PF01582">
    <property type="entry name" value="TIR"/>
    <property type="match status" value="1"/>
</dbReference>
<feature type="domain" description="TIR" evidence="4">
    <location>
        <begin position="56"/>
        <end position="228"/>
    </location>
</feature>